<reference evidence="2" key="1">
    <citation type="journal article" date="2017" name="Genome Biol.">
        <title>Comparative genomics reveals high biological diversity and specific adaptations in the industrially and medically important fungal genus Aspergillus.</title>
        <authorList>
            <person name="de Vries R.P."/>
            <person name="Riley R."/>
            <person name="Wiebenga A."/>
            <person name="Aguilar-Osorio G."/>
            <person name="Amillis S."/>
            <person name="Uchima C.A."/>
            <person name="Anderluh G."/>
            <person name="Asadollahi M."/>
            <person name="Askin M."/>
            <person name="Barry K."/>
            <person name="Battaglia E."/>
            <person name="Bayram O."/>
            <person name="Benocci T."/>
            <person name="Braus-Stromeyer S.A."/>
            <person name="Caldana C."/>
            <person name="Canovas D."/>
            <person name="Cerqueira G.C."/>
            <person name="Chen F."/>
            <person name="Chen W."/>
            <person name="Choi C."/>
            <person name="Clum A."/>
            <person name="Dos Santos R.A."/>
            <person name="Damasio A.R."/>
            <person name="Diallinas G."/>
            <person name="Emri T."/>
            <person name="Fekete E."/>
            <person name="Flipphi M."/>
            <person name="Freyberg S."/>
            <person name="Gallo A."/>
            <person name="Gournas C."/>
            <person name="Habgood R."/>
            <person name="Hainaut M."/>
            <person name="Harispe M.L."/>
            <person name="Henrissat B."/>
            <person name="Hilden K.S."/>
            <person name="Hope R."/>
            <person name="Hossain A."/>
            <person name="Karabika E."/>
            <person name="Karaffa L."/>
            <person name="Karanyi Z."/>
            <person name="Krasevec N."/>
            <person name="Kuo A."/>
            <person name="Kusch H."/>
            <person name="LaButti K."/>
            <person name="Lagendijk E.L."/>
            <person name="Lapidus A."/>
            <person name="Levasseur A."/>
            <person name="Lindquist E."/>
            <person name="Lipzen A."/>
            <person name="Logrieco A.F."/>
            <person name="MacCabe A."/>
            <person name="Maekelae M.R."/>
            <person name="Malavazi I."/>
            <person name="Melin P."/>
            <person name="Meyer V."/>
            <person name="Mielnichuk N."/>
            <person name="Miskei M."/>
            <person name="Molnar A.P."/>
            <person name="Mule G."/>
            <person name="Ngan C.Y."/>
            <person name="Orejas M."/>
            <person name="Orosz E."/>
            <person name="Ouedraogo J.P."/>
            <person name="Overkamp K.M."/>
            <person name="Park H.-S."/>
            <person name="Perrone G."/>
            <person name="Piumi F."/>
            <person name="Punt P.J."/>
            <person name="Ram A.F."/>
            <person name="Ramon A."/>
            <person name="Rauscher S."/>
            <person name="Record E."/>
            <person name="Riano-Pachon D.M."/>
            <person name="Robert V."/>
            <person name="Roehrig J."/>
            <person name="Ruller R."/>
            <person name="Salamov A."/>
            <person name="Salih N.S."/>
            <person name="Samson R.A."/>
            <person name="Sandor E."/>
            <person name="Sanguinetti M."/>
            <person name="Schuetze T."/>
            <person name="Sepcic K."/>
            <person name="Shelest E."/>
            <person name="Sherlock G."/>
            <person name="Sophianopoulou V."/>
            <person name="Squina F.M."/>
            <person name="Sun H."/>
            <person name="Susca A."/>
            <person name="Todd R.B."/>
            <person name="Tsang A."/>
            <person name="Unkles S.E."/>
            <person name="van de Wiele N."/>
            <person name="van Rossen-Uffink D."/>
            <person name="Oliveira J.V."/>
            <person name="Vesth T.C."/>
            <person name="Visser J."/>
            <person name="Yu J.-H."/>
            <person name="Zhou M."/>
            <person name="Andersen M.R."/>
            <person name="Archer D.B."/>
            <person name="Baker S.E."/>
            <person name="Benoit I."/>
            <person name="Brakhage A.A."/>
            <person name="Braus G.H."/>
            <person name="Fischer R."/>
            <person name="Frisvad J.C."/>
            <person name="Goldman G.H."/>
            <person name="Houbraken J."/>
            <person name="Oakley B."/>
            <person name="Pocsi I."/>
            <person name="Scazzocchio C."/>
            <person name="Seiboth B."/>
            <person name="vanKuyk P.A."/>
            <person name="Wortman J."/>
            <person name="Dyer P.S."/>
            <person name="Grigoriev I.V."/>
        </authorList>
    </citation>
    <scope>NUCLEOTIDE SEQUENCE [LARGE SCALE GENOMIC DNA]</scope>
    <source>
        <strain evidence="2">CBS 583.65</strain>
    </source>
</reference>
<organism evidence="1 2">
    <name type="scientific">Aspergillus versicolor CBS 583.65</name>
    <dbReference type="NCBI Taxonomy" id="1036611"/>
    <lineage>
        <taxon>Eukaryota</taxon>
        <taxon>Fungi</taxon>
        <taxon>Dikarya</taxon>
        <taxon>Ascomycota</taxon>
        <taxon>Pezizomycotina</taxon>
        <taxon>Eurotiomycetes</taxon>
        <taxon>Eurotiomycetidae</taxon>
        <taxon>Eurotiales</taxon>
        <taxon>Aspergillaceae</taxon>
        <taxon>Aspergillus</taxon>
        <taxon>Aspergillus subgen. Nidulantes</taxon>
    </lineage>
</organism>
<protein>
    <submittedName>
        <fullName evidence="1">Uncharacterized protein</fullName>
    </submittedName>
</protein>
<dbReference type="RefSeq" id="XP_040662554.1">
    <property type="nucleotide sequence ID" value="XM_040809768.1"/>
</dbReference>
<dbReference type="VEuPathDB" id="FungiDB:ASPVEDRAFT_253497"/>
<evidence type="ECO:0000313" key="1">
    <source>
        <dbReference type="EMBL" id="OJI96791.1"/>
    </source>
</evidence>
<proteinExistence type="predicted"/>
<dbReference type="Proteomes" id="UP000184073">
    <property type="component" value="Unassembled WGS sequence"/>
</dbReference>
<dbReference type="GeneID" id="63725279"/>
<dbReference type="AlphaFoldDB" id="A0A1L9P5I3"/>
<keyword evidence="2" id="KW-1185">Reference proteome</keyword>
<gene>
    <name evidence="1" type="ORF">ASPVEDRAFT_253497</name>
</gene>
<evidence type="ECO:0000313" key="2">
    <source>
        <dbReference type="Proteomes" id="UP000184073"/>
    </source>
</evidence>
<dbReference type="EMBL" id="KV878125">
    <property type="protein sequence ID" value="OJI96791.1"/>
    <property type="molecule type" value="Genomic_DNA"/>
</dbReference>
<accession>A0A1L9P5I3</accession>
<name>A0A1L9P5I3_ASPVE</name>
<sequence length="119" mass="13288">MGPKSSHMGVTGKLWLGSVSVALHWEFLICISYKMPVKLFIISCLLPPPVYSSSSPSGLCISRSRLIPSSWMPLPYIALYFPSTIKVILRPFISSLRFFPNSTFRSKSRPSCPNPDSHL</sequence>